<dbReference type="Pfam" id="PF18453">
    <property type="entry name" value="C4bp_oligo"/>
    <property type="match status" value="1"/>
</dbReference>
<evidence type="ECO:0000256" key="2">
    <source>
        <dbReference type="ARBA" id="ARBA00022729"/>
    </source>
</evidence>
<gene>
    <name evidence="7" type="primary">C4bpa_1</name>
    <name evidence="7" type="ORF">FOF47_R11595</name>
</gene>
<keyword evidence="8" id="KW-1185">Reference proteome</keyword>
<keyword evidence="1 5" id="KW-0768">Sushi</keyword>
<dbReference type="Gene3D" id="2.10.70.10">
    <property type="entry name" value="Complement Module, domain 1"/>
    <property type="match status" value="3"/>
</dbReference>
<dbReference type="GO" id="GO:0005615">
    <property type="term" value="C:extracellular space"/>
    <property type="evidence" value="ECO:0007669"/>
    <property type="project" value="TreeGrafter"/>
</dbReference>
<dbReference type="GO" id="GO:0001851">
    <property type="term" value="F:complement component C3b binding"/>
    <property type="evidence" value="ECO:0007669"/>
    <property type="project" value="TreeGrafter"/>
</dbReference>
<feature type="disulfide bond" evidence="5">
    <location>
        <begin position="152"/>
        <end position="179"/>
    </location>
</feature>
<dbReference type="Gene3D" id="1.20.5.3730">
    <property type="match status" value="1"/>
</dbReference>
<feature type="non-terminal residue" evidence="7">
    <location>
        <position position="222"/>
    </location>
</feature>
<feature type="disulfide bond" evidence="5">
    <location>
        <begin position="4"/>
        <end position="47"/>
    </location>
</feature>
<comment type="caution">
    <text evidence="5">Lacks conserved residue(s) required for the propagation of feature annotation.</text>
</comment>
<comment type="caution">
    <text evidence="7">The sequence shown here is derived from an EMBL/GenBank/DDBJ whole genome shotgun (WGS) entry which is preliminary data.</text>
</comment>
<reference evidence="7 8" key="1">
    <citation type="submission" date="2019-11" db="EMBL/GenBank/DDBJ databases">
        <authorList>
            <person name="Yang C."/>
            <person name="Li F."/>
        </authorList>
    </citation>
    <scope>NUCLEOTIDE SEQUENCE [LARGE SCALE GENOMIC DNA]</scope>
    <source>
        <strain evidence="7">KB4526</strain>
        <tissue evidence="7">Muscle</tissue>
    </source>
</reference>
<organism evidence="7 8">
    <name type="scientific">Crocuta crocuta</name>
    <name type="common">Spotted hyena</name>
    <dbReference type="NCBI Taxonomy" id="9678"/>
    <lineage>
        <taxon>Eukaryota</taxon>
        <taxon>Metazoa</taxon>
        <taxon>Chordata</taxon>
        <taxon>Craniata</taxon>
        <taxon>Vertebrata</taxon>
        <taxon>Euteleostomi</taxon>
        <taxon>Mammalia</taxon>
        <taxon>Eutheria</taxon>
        <taxon>Laurasiatheria</taxon>
        <taxon>Carnivora</taxon>
        <taxon>Feliformia</taxon>
        <taxon>Hyaenidae</taxon>
        <taxon>Crocuta</taxon>
    </lineage>
</organism>
<evidence type="ECO:0000256" key="1">
    <source>
        <dbReference type="ARBA" id="ARBA00022659"/>
    </source>
</evidence>
<dbReference type="GO" id="GO:0006956">
    <property type="term" value="P:complement activation"/>
    <property type="evidence" value="ECO:0007669"/>
    <property type="project" value="TreeGrafter"/>
</dbReference>
<dbReference type="FunFam" id="2.10.70.10:FF:000014">
    <property type="entry name" value="Membrane cofactor protein"/>
    <property type="match status" value="1"/>
</dbReference>
<evidence type="ECO:0000313" key="8">
    <source>
        <dbReference type="Proteomes" id="UP000475037"/>
    </source>
</evidence>
<dbReference type="CDD" id="cd00033">
    <property type="entry name" value="CCP"/>
    <property type="match status" value="3"/>
</dbReference>
<evidence type="ECO:0000259" key="6">
    <source>
        <dbReference type="PROSITE" id="PS50923"/>
    </source>
</evidence>
<dbReference type="PANTHER" id="PTHR45785:SF7">
    <property type="entry name" value="COMPLEMENT FACTOR H"/>
    <property type="match status" value="1"/>
</dbReference>
<proteinExistence type="predicted"/>
<evidence type="ECO:0000256" key="3">
    <source>
        <dbReference type="ARBA" id="ARBA00022737"/>
    </source>
</evidence>
<keyword evidence="4 5" id="KW-1015">Disulfide bond</keyword>
<dbReference type="SUPFAM" id="SSF57535">
    <property type="entry name" value="Complement control module/SCR domain"/>
    <property type="match status" value="3"/>
</dbReference>
<feature type="non-terminal residue" evidence="7">
    <location>
        <position position="1"/>
    </location>
</feature>
<feature type="domain" description="Sushi" evidence="6">
    <location>
        <begin position="2"/>
        <end position="62"/>
    </location>
</feature>
<keyword evidence="2" id="KW-0732">Signal</keyword>
<name>A0A6G1AJG4_CROCR</name>
<dbReference type="EMBL" id="VOAJ01005095">
    <property type="protein sequence ID" value="KAF0875906.1"/>
    <property type="molecule type" value="Genomic_DNA"/>
</dbReference>
<evidence type="ECO:0000256" key="5">
    <source>
        <dbReference type="PROSITE-ProRule" id="PRU00302"/>
    </source>
</evidence>
<dbReference type="PANTHER" id="PTHR45785">
    <property type="entry name" value="COMPLEMENT FACTOR H-RELATED"/>
    <property type="match status" value="1"/>
</dbReference>
<dbReference type="AlphaFoldDB" id="A0A6G1AJG4"/>
<dbReference type="InterPro" id="IPR051503">
    <property type="entry name" value="ComplSys_Reg/VirEntry_Med"/>
</dbReference>
<dbReference type="PROSITE" id="PS50923">
    <property type="entry name" value="SUSHI"/>
    <property type="match status" value="2"/>
</dbReference>
<dbReference type="InterPro" id="IPR040514">
    <property type="entry name" value="C4bp_oligo"/>
</dbReference>
<evidence type="ECO:0000313" key="7">
    <source>
        <dbReference type="EMBL" id="KAF0875906.1"/>
    </source>
</evidence>
<dbReference type="InterPro" id="IPR000436">
    <property type="entry name" value="Sushi_SCR_CCP_dom"/>
</dbReference>
<accession>A0A6G1AJG4</accession>
<feature type="domain" description="Sushi" evidence="6">
    <location>
        <begin position="123"/>
        <end position="181"/>
    </location>
</feature>
<sequence length="222" mass="24964">EVCCPTPELKNGKISEQRSISADSCAFFSGEKILYTCDEKYMFEARCQADGKWYPKTPTCDDDCDFPPTVAHGYYERTQAFSVFRTEVIYKCDKGYTLVGEARLSKITCRNSHWSAPAPKCKALCQKPKIENGGVTAHKDQYVEPENVTVQCNDGYGMVGSPKLTCSKNGMWLPAVPKCKWVNQMGCEQVLVGKKLLQCLPYPEDVKMALEVYKLSVEIQHL</sequence>
<keyword evidence="3" id="KW-0677">Repeat</keyword>
<dbReference type="SMART" id="SM00032">
    <property type="entry name" value="CCP"/>
    <property type="match status" value="3"/>
</dbReference>
<dbReference type="InterPro" id="IPR035976">
    <property type="entry name" value="Sushi/SCR/CCP_sf"/>
</dbReference>
<dbReference type="Proteomes" id="UP000475037">
    <property type="component" value="Unassembled WGS sequence"/>
</dbReference>
<protein>
    <submittedName>
        <fullName evidence="7">C4BPA protein</fullName>
    </submittedName>
</protein>
<evidence type="ECO:0000256" key="4">
    <source>
        <dbReference type="ARBA" id="ARBA00023157"/>
    </source>
</evidence>
<dbReference type="Pfam" id="PF00084">
    <property type="entry name" value="Sushi"/>
    <property type="match status" value="3"/>
</dbReference>